<organism evidence="2 3">
    <name type="scientific">Petrolisthes cinctipes</name>
    <name type="common">Flat porcelain crab</name>
    <dbReference type="NCBI Taxonomy" id="88211"/>
    <lineage>
        <taxon>Eukaryota</taxon>
        <taxon>Metazoa</taxon>
        <taxon>Ecdysozoa</taxon>
        <taxon>Arthropoda</taxon>
        <taxon>Crustacea</taxon>
        <taxon>Multicrustacea</taxon>
        <taxon>Malacostraca</taxon>
        <taxon>Eumalacostraca</taxon>
        <taxon>Eucarida</taxon>
        <taxon>Decapoda</taxon>
        <taxon>Pleocyemata</taxon>
        <taxon>Anomura</taxon>
        <taxon>Galatheoidea</taxon>
        <taxon>Porcellanidae</taxon>
        <taxon>Petrolisthes</taxon>
    </lineage>
</organism>
<name>A0AAE1BZ24_PETCI</name>
<sequence>MAADKNLHIVLPHTCAQIGKKFIEYSTDETTHTHDTWTEGKIPGSVGVRWGGRYQREERSQGKRISKLATHYPLPRPAAWWGSGVVGAAVAKREERRREGGEHDGGEEKGGRREGREKRREGEEKGGRREKKEMRREEE</sequence>
<evidence type="ECO:0000313" key="2">
    <source>
        <dbReference type="EMBL" id="KAK3858767.1"/>
    </source>
</evidence>
<protein>
    <submittedName>
        <fullName evidence="2">Uncharacterized protein</fullName>
    </submittedName>
</protein>
<comment type="caution">
    <text evidence="2">The sequence shown here is derived from an EMBL/GenBank/DDBJ whole genome shotgun (WGS) entry which is preliminary data.</text>
</comment>
<feature type="region of interest" description="Disordered" evidence="1">
    <location>
        <begin position="91"/>
        <end position="139"/>
    </location>
</feature>
<feature type="region of interest" description="Disordered" evidence="1">
    <location>
        <begin position="31"/>
        <end position="63"/>
    </location>
</feature>
<dbReference type="AlphaFoldDB" id="A0AAE1BZ24"/>
<evidence type="ECO:0000256" key="1">
    <source>
        <dbReference type="SAM" id="MobiDB-lite"/>
    </source>
</evidence>
<reference evidence="2" key="1">
    <citation type="submission" date="2023-10" db="EMBL/GenBank/DDBJ databases">
        <title>Genome assemblies of two species of porcelain crab, Petrolisthes cinctipes and Petrolisthes manimaculis (Anomura: Porcellanidae).</title>
        <authorList>
            <person name="Angst P."/>
        </authorList>
    </citation>
    <scope>NUCLEOTIDE SEQUENCE</scope>
    <source>
        <strain evidence="2">PB745_01</strain>
        <tissue evidence="2">Gill</tissue>
    </source>
</reference>
<evidence type="ECO:0000313" key="3">
    <source>
        <dbReference type="Proteomes" id="UP001286313"/>
    </source>
</evidence>
<proteinExistence type="predicted"/>
<gene>
    <name evidence="2" type="ORF">Pcinc_035070</name>
</gene>
<keyword evidence="3" id="KW-1185">Reference proteome</keyword>
<dbReference type="EMBL" id="JAWQEG010005222">
    <property type="protein sequence ID" value="KAK3858767.1"/>
    <property type="molecule type" value="Genomic_DNA"/>
</dbReference>
<accession>A0AAE1BZ24</accession>
<dbReference type="Proteomes" id="UP001286313">
    <property type="component" value="Unassembled WGS sequence"/>
</dbReference>